<evidence type="ECO:0000256" key="1">
    <source>
        <dbReference type="ARBA" id="ARBA00000085"/>
    </source>
</evidence>
<feature type="transmembrane region" description="Helical" evidence="9">
    <location>
        <begin position="328"/>
        <end position="347"/>
    </location>
</feature>
<dbReference type="SUPFAM" id="SSF55874">
    <property type="entry name" value="ATPase domain of HSP90 chaperone/DNA topoisomerase II/histidine kinase"/>
    <property type="match status" value="1"/>
</dbReference>
<dbReference type="InterPro" id="IPR011990">
    <property type="entry name" value="TPR-like_helical_dom_sf"/>
</dbReference>
<dbReference type="Gene3D" id="1.25.40.10">
    <property type="entry name" value="Tetratricopeptide repeat domain"/>
    <property type="match status" value="1"/>
</dbReference>
<evidence type="ECO:0000313" key="12">
    <source>
        <dbReference type="EMBL" id="SMC62861.1"/>
    </source>
</evidence>
<dbReference type="SUPFAM" id="SSF48452">
    <property type="entry name" value="TPR-like"/>
    <property type="match status" value="1"/>
</dbReference>
<dbReference type="GO" id="GO:0005524">
    <property type="term" value="F:ATP binding"/>
    <property type="evidence" value="ECO:0007669"/>
    <property type="project" value="UniProtKB-KW"/>
</dbReference>
<keyword evidence="3" id="KW-0597">Phosphoprotein</keyword>
<feature type="signal peptide" evidence="10">
    <location>
        <begin position="1"/>
        <end position="18"/>
    </location>
</feature>
<dbReference type="InterPro" id="IPR036890">
    <property type="entry name" value="HATPase_C_sf"/>
</dbReference>
<evidence type="ECO:0000256" key="7">
    <source>
        <dbReference type="ARBA" id="ARBA00022840"/>
    </source>
</evidence>
<dbReference type="AlphaFoldDB" id="A0A1W2AQZ4"/>
<evidence type="ECO:0000259" key="11">
    <source>
        <dbReference type="PROSITE" id="PS50109"/>
    </source>
</evidence>
<reference evidence="12 13" key="1">
    <citation type="submission" date="2017-04" db="EMBL/GenBank/DDBJ databases">
        <authorList>
            <person name="Afonso C.L."/>
            <person name="Miller P.J."/>
            <person name="Scott M.A."/>
            <person name="Spackman E."/>
            <person name="Goraichik I."/>
            <person name="Dimitrov K.M."/>
            <person name="Suarez D.L."/>
            <person name="Swayne D.E."/>
        </authorList>
    </citation>
    <scope>NUCLEOTIDE SEQUENCE [LARGE SCALE GENOMIC DNA]</scope>
    <source>
        <strain evidence="12 13">CGMCC 1.12708</strain>
    </source>
</reference>
<keyword evidence="5" id="KW-0547">Nucleotide-binding</keyword>
<organism evidence="12 13">
    <name type="scientific">Moheibacter sediminis</name>
    <dbReference type="NCBI Taxonomy" id="1434700"/>
    <lineage>
        <taxon>Bacteria</taxon>
        <taxon>Pseudomonadati</taxon>
        <taxon>Bacteroidota</taxon>
        <taxon>Flavobacteriia</taxon>
        <taxon>Flavobacteriales</taxon>
        <taxon>Weeksellaceae</taxon>
        <taxon>Moheibacter</taxon>
    </lineage>
</organism>
<keyword evidence="6 12" id="KW-0418">Kinase</keyword>
<protein>
    <recommendedName>
        <fullName evidence="2">histidine kinase</fullName>
        <ecNumber evidence="2">2.7.13.3</ecNumber>
    </recommendedName>
</protein>
<name>A0A1W2AQZ4_9FLAO</name>
<keyword evidence="9" id="KW-0472">Membrane</keyword>
<keyword evidence="10" id="KW-0732">Signal</keyword>
<dbReference type="Gene3D" id="3.30.565.10">
    <property type="entry name" value="Histidine kinase-like ATPase, C-terminal domain"/>
    <property type="match status" value="1"/>
</dbReference>
<dbReference type="OrthoDB" id="9767435at2"/>
<keyword evidence="13" id="KW-1185">Reference proteome</keyword>
<evidence type="ECO:0000256" key="3">
    <source>
        <dbReference type="ARBA" id="ARBA00022553"/>
    </source>
</evidence>
<accession>A0A1W2AQZ4</accession>
<evidence type="ECO:0000256" key="4">
    <source>
        <dbReference type="ARBA" id="ARBA00022679"/>
    </source>
</evidence>
<keyword evidence="9" id="KW-1133">Transmembrane helix</keyword>
<keyword evidence="8" id="KW-0175">Coiled coil</keyword>
<dbReference type="PANTHER" id="PTHR41523">
    <property type="entry name" value="TWO-COMPONENT SYSTEM SENSOR PROTEIN"/>
    <property type="match status" value="1"/>
</dbReference>
<evidence type="ECO:0000256" key="6">
    <source>
        <dbReference type="ARBA" id="ARBA00022777"/>
    </source>
</evidence>
<proteinExistence type="predicted"/>
<evidence type="ECO:0000313" key="13">
    <source>
        <dbReference type="Proteomes" id="UP000192393"/>
    </source>
</evidence>
<dbReference type="InterPro" id="IPR011495">
    <property type="entry name" value="Sig_transdc_His_kin_sub2_dim/P"/>
</dbReference>
<evidence type="ECO:0000256" key="2">
    <source>
        <dbReference type="ARBA" id="ARBA00012438"/>
    </source>
</evidence>
<dbReference type="STRING" id="1434700.SAMN06296427_1052"/>
<dbReference type="EMBL" id="FWXS01000005">
    <property type="protein sequence ID" value="SMC62861.1"/>
    <property type="molecule type" value="Genomic_DNA"/>
</dbReference>
<evidence type="ECO:0000256" key="5">
    <source>
        <dbReference type="ARBA" id="ARBA00022741"/>
    </source>
</evidence>
<dbReference type="RefSeq" id="WP_084017212.1">
    <property type="nucleotide sequence ID" value="NZ_FWXS01000005.1"/>
</dbReference>
<keyword evidence="7" id="KW-0067">ATP-binding</keyword>
<sequence>MKCVFLLFVLILGHFTMAQDFDAEYEINKIDSLILYNQSDIAQIKTNELSQKFQSEKNNKEVLLEIQFRQAVILDRKDESSVEPLQILLEIKDKAEKENLHSLMYRIDLMIALAYEKSEHWDLTKKYLDNAYNLYKNHQLNNLYSTYCIRKSSYCRYVNQWDSSFYYAKQAKKYAEKNHNETDLRDSYILLGNFASKDKNYPEALKYNFLMLDYSKKYNDYSIAVSYNNISKIYFKMNNYSKALSYNDSVFIFYKQQALMYKPYFSETRYKIFEALGKTDSAYHYFKQYHNDFEAMQKEEELLKTKELEEKYQNSKKEAVIKNKNQQMILIGSFLGVIIFGSVMLYLKNRKINKQNKIIGKQLAELSKTLEQKQMLLSELQHRVKNNLQHVISILEIQKESVDFNNIDELLRSNQNRIHSMALLHKKLNVTDNANEVDFRKYIAELAELVKDSYDNHNKKISLNIKCEIETISLEKALPLGLIITELVSNSMKHAFKKQNIGIINIEITKNETGKQLYYSDNGSGFDFNKVNEKGLGQEIIKGLIDQLDGSTQAKSNNGFELTIFIK</sequence>
<feature type="chain" id="PRO_5012551714" description="histidine kinase" evidence="10">
    <location>
        <begin position="19"/>
        <end position="567"/>
    </location>
</feature>
<dbReference type="Proteomes" id="UP000192393">
    <property type="component" value="Unassembled WGS sequence"/>
</dbReference>
<dbReference type="PROSITE" id="PS50109">
    <property type="entry name" value="HIS_KIN"/>
    <property type="match status" value="1"/>
</dbReference>
<dbReference type="Gene3D" id="3.30.450.20">
    <property type="entry name" value="PAS domain"/>
    <property type="match status" value="1"/>
</dbReference>
<evidence type="ECO:0000256" key="9">
    <source>
        <dbReference type="SAM" id="Phobius"/>
    </source>
</evidence>
<keyword evidence="4" id="KW-0808">Transferase</keyword>
<dbReference type="PANTHER" id="PTHR41523:SF8">
    <property type="entry name" value="ETHYLENE RESPONSE SENSOR PROTEIN"/>
    <property type="match status" value="1"/>
</dbReference>
<comment type="catalytic activity">
    <reaction evidence="1">
        <text>ATP + protein L-histidine = ADP + protein N-phospho-L-histidine.</text>
        <dbReference type="EC" id="2.7.13.3"/>
    </reaction>
</comment>
<gene>
    <name evidence="12" type="ORF">SAMN06296427_1052</name>
</gene>
<keyword evidence="9" id="KW-0812">Transmembrane</keyword>
<feature type="domain" description="Histidine kinase" evidence="11">
    <location>
        <begin position="379"/>
        <end position="567"/>
    </location>
</feature>
<feature type="coiled-coil region" evidence="8">
    <location>
        <begin position="298"/>
        <end position="325"/>
    </location>
</feature>
<evidence type="ECO:0000256" key="8">
    <source>
        <dbReference type="SAM" id="Coils"/>
    </source>
</evidence>
<dbReference type="GO" id="GO:0004673">
    <property type="term" value="F:protein histidine kinase activity"/>
    <property type="evidence" value="ECO:0007669"/>
    <property type="project" value="UniProtKB-EC"/>
</dbReference>
<evidence type="ECO:0000256" key="10">
    <source>
        <dbReference type="SAM" id="SignalP"/>
    </source>
</evidence>
<dbReference type="Pfam" id="PF07568">
    <property type="entry name" value="HisKA_2"/>
    <property type="match status" value="1"/>
</dbReference>
<dbReference type="InterPro" id="IPR005467">
    <property type="entry name" value="His_kinase_dom"/>
</dbReference>
<dbReference type="EC" id="2.7.13.3" evidence="2"/>